<keyword evidence="6" id="KW-1185">Reference proteome</keyword>
<evidence type="ECO:0000256" key="3">
    <source>
        <dbReference type="ARBA" id="ARBA00022691"/>
    </source>
</evidence>
<evidence type="ECO:0000313" key="6">
    <source>
        <dbReference type="Proteomes" id="UP000598174"/>
    </source>
</evidence>
<dbReference type="InterPro" id="IPR029063">
    <property type="entry name" value="SAM-dependent_MTases_sf"/>
</dbReference>
<dbReference type="GO" id="GO:0008757">
    <property type="term" value="F:S-adenosylmethionine-dependent methyltransferase activity"/>
    <property type="evidence" value="ECO:0007669"/>
    <property type="project" value="InterPro"/>
</dbReference>
<protein>
    <submittedName>
        <fullName evidence="5">Methyltransferase</fullName>
    </submittedName>
</protein>
<proteinExistence type="predicted"/>
<keyword evidence="2" id="KW-0808">Transferase</keyword>
<organism evidence="5 6">
    <name type="scientific">Paractinoplanes ferrugineus</name>
    <dbReference type="NCBI Taxonomy" id="113564"/>
    <lineage>
        <taxon>Bacteria</taxon>
        <taxon>Bacillati</taxon>
        <taxon>Actinomycetota</taxon>
        <taxon>Actinomycetes</taxon>
        <taxon>Micromonosporales</taxon>
        <taxon>Micromonosporaceae</taxon>
        <taxon>Paractinoplanes</taxon>
    </lineage>
</organism>
<dbReference type="Proteomes" id="UP000598174">
    <property type="component" value="Unassembled WGS sequence"/>
</dbReference>
<evidence type="ECO:0000256" key="2">
    <source>
        <dbReference type="ARBA" id="ARBA00022679"/>
    </source>
</evidence>
<dbReference type="SUPFAM" id="SSF53335">
    <property type="entry name" value="S-adenosyl-L-methionine-dependent methyltransferases"/>
    <property type="match status" value="1"/>
</dbReference>
<name>A0A919J1M6_9ACTN</name>
<comment type="caution">
    <text evidence="5">The sequence shown here is derived from an EMBL/GenBank/DDBJ whole genome shotgun (WGS) entry which is preliminary data.</text>
</comment>
<dbReference type="PANTHER" id="PTHR43464">
    <property type="entry name" value="METHYLTRANSFERASE"/>
    <property type="match status" value="1"/>
</dbReference>
<dbReference type="Gene3D" id="3.40.50.150">
    <property type="entry name" value="Vaccinia Virus protein VP39"/>
    <property type="match status" value="1"/>
</dbReference>
<feature type="domain" description="Methyltransferase type 11" evidence="4">
    <location>
        <begin position="48"/>
        <end position="145"/>
    </location>
</feature>
<dbReference type="GO" id="GO:0032259">
    <property type="term" value="P:methylation"/>
    <property type="evidence" value="ECO:0007669"/>
    <property type="project" value="UniProtKB-KW"/>
</dbReference>
<evidence type="ECO:0000313" key="5">
    <source>
        <dbReference type="EMBL" id="GIE13106.1"/>
    </source>
</evidence>
<dbReference type="Pfam" id="PF08241">
    <property type="entry name" value="Methyltransf_11"/>
    <property type="match status" value="1"/>
</dbReference>
<dbReference type="EMBL" id="BOMM01000047">
    <property type="protein sequence ID" value="GIE13106.1"/>
    <property type="molecule type" value="Genomic_DNA"/>
</dbReference>
<evidence type="ECO:0000256" key="1">
    <source>
        <dbReference type="ARBA" id="ARBA00022603"/>
    </source>
</evidence>
<dbReference type="RefSeq" id="WP_203819559.1">
    <property type="nucleotide sequence ID" value="NZ_BAAABP010000052.1"/>
</dbReference>
<gene>
    <name evidence="5" type="ORF">Afe05nite_49460</name>
</gene>
<sequence>MNTEPQAATWSGIADWYDNLLQSGSGPHELAVQTLLRLSATAPDADVLDIACGQGHASRALARAGARSVTGADLAPEMIAAARRHEADEPLGIEYLVEDAATLHALPDAAFDLVTCQLGLMDIPDLTATLTAVHRVLRPAGAFVFVIGHPCFLAPDARTITTADGRPARLITDYLHERFWTSRNPRGVRRAGNHHRTLATYLNSILTGGFTLELVKEPTAGTLLAQQQPVYRAIPIFFAARARKTH</sequence>
<accession>A0A919J1M6</accession>
<keyword evidence="1 5" id="KW-0489">Methyltransferase</keyword>
<evidence type="ECO:0000259" key="4">
    <source>
        <dbReference type="Pfam" id="PF08241"/>
    </source>
</evidence>
<dbReference type="PANTHER" id="PTHR43464:SF19">
    <property type="entry name" value="UBIQUINONE BIOSYNTHESIS O-METHYLTRANSFERASE, MITOCHONDRIAL"/>
    <property type="match status" value="1"/>
</dbReference>
<dbReference type="AlphaFoldDB" id="A0A919J1M6"/>
<dbReference type="InterPro" id="IPR013216">
    <property type="entry name" value="Methyltransf_11"/>
</dbReference>
<reference evidence="5" key="1">
    <citation type="submission" date="2021-01" db="EMBL/GenBank/DDBJ databases">
        <title>Whole genome shotgun sequence of Actinoplanes ferrugineus NBRC 15555.</title>
        <authorList>
            <person name="Komaki H."/>
            <person name="Tamura T."/>
        </authorList>
    </citation>
    <scope>NUCLEOTIDE SEQUENCE</scope>
    <source>
        <strain evidence="5">NBRC 15555</strain>
    </source>
</reference>
<keyword evidence="3" id="KW-0949">S-adenosyl-L-methionine</keyword>
<dbReference type="CDD" id="cd02440">
    <property type="entry name" value="AdoMet_MTases"/>
    <property type="match status" value="1"/>
</dbReference>